<dbReference type="eggNOG" id="COG3832">
    <property type="taxonomic scope" value="Bacteria"/>
</dbReference>
<dbReference type="InterPro" id="IPR019587">
    <property type="entry name" value="Polyketide_cyclase/dehydratase"/>
</dbReference>
<reference evidence="1" key="1">
    <citation type="submission" date="2014-05" db="EMBL/GenBank/DDBJ databases">
        <title>Genome sequence of Mycobacterium aromaticivorans strain JS19b1T (= DSM 45407T).</title>
        <authorList>
            <person name="Kwak Y."/>
            <person name="Park G.-S."/>
            <person name="Li Q.X."/>
            <person name="Lee S.-E."/>
            <person name="Shin J.-H."/>
        </authorList>
    </citation>
    <scope>NUCLEOTIDE SEQUENCE [LARGE SCALE GENOMIC DNA]</scope>
    <source>
        <strain evidence="1">JS19b1</strain>
    </source>
</reference>
<dbReference type="AlphaFoldDB" id="A0A064CSJ6"/>
<accession>A0A064CSJ6</accession>
<dbReference type="Pfam" id="PF10604">
    <property type="entry name" value="Polyketide_cyc2"/>
    <property type="match status" value="1"/>
</dbReference>
<dbReference type="EMBL" id="JALN02000001">
    <property type="protein sequence ID" value="KDF01689.1"/>
    <property type="molecule type" value="Genomic_DNA"/>
</dbReference>
<dbReference type="RefSeq" id="WP_036344567.1">
    <property type="nucleotide sequence ID" value="NZ_JALN02000001.1"/>
</dbReference>
<gene>
    <name evidence="1" type="ORF">Y900_022845</name>
</gene>
<dbReference type="CDD" id="cd07821">
    <property type="entry name" value="PYR_PYL_RCAR_like"/>
    <property type="match status" value="1"/>
</dbReference>
<keyword evidence="2" id="KW-1185">Reference proteome</keyword>
<dbReference type="OrthoDB" id="4545830at2"/>
<comment type="caution">
    <text evidence="1">The sequence shown here is derived from an EMBL/GenBank/DDBJ whole genome shotgun (WGS) entry which is preliminary data.</text>
</comment>
<organism evidence="1 2">
    <name type="scientific">Mycolicibacterium aromaticivorans JS19b1 = JCM 16368</name>
    <dbReference type="NCBI Taxonomy" id="1440774"/>
    <lineage>
        <taxon>Bacteria</taxon>
        <taxon>Bacillati</taxon>
        <taxon>Actinomycetota</taxon>
        <taxon>Actinomycetes</taxon>
        <taxon>Mycobacteriales</taxon>
        <taxon>Mycobacteriaceae</taxon>
        <taxon>Mycolicibacterium</taxon>
    </lineage>
</organism>
<dbReference type="Proteomes" id="UP000022835">
    <property type="component" value="Unassembled WGS sequence"/>
</dbReference>
<dbReference type="STRING" id="1440774.Y900_022845"/>
<sequence>MVHLHVEKTIAAPADKVFAWLADPANLKTAPLIVTAEWARDSPPPGLGAIRTGFAIGLWFREEIIAFDPPHSYTYLIVGSVPAFDHEGGTLTFTHEGDGTHVDWVSTYTHPIRGGGKAMETLSAKLLPWNFSAVLDACAKALEP</sequence>
<dbReference type="SUPFAM" id="SSF55961">
    <property type="entry name" value="Bet v1-like"/>
    <property type="match status" value="1"/>
</dbReference>
<dbReference type="InterPro" id="IPR023393">
    <property type="entry name" value="START-like_dom_sf"/>
</dbReference>
<protein>
    <submittedName>
        <fullName evidence="1">Polyketide cyclase</fullName>
    </submittedName>
</protein>
<dbReference type="Gene3D" id="3.30.530.20">
    <property type="match status" value="1"/>
</dbReference>
<evidence type="ECO:0000313" key="2">
    <source>
        <dbReference type="Proteomes" id="UP000022835"/>
    </source>
</evidence>
<name>A0A064CSJ6_9MYCO</name>
<proteinExistence type="predicted"/>
<evidence type="ECO:0000313" key="1">
    <source>
        <dbReference type="EMBL" id="KDF01689.1"/>
    </source>
</evidence>